<keyword evidence="1" id="KW-1133">Transmembrane helix</keyword>
<feature type="transmembrane region" description="Helical" evidence="1">
    <location>
        <begin position="290"/>
        <end position="312"/>
    </location>
</feature>
<feature type="transmembrane region" description="Helical" evidence="1">
    <location>
        <begin position="229"/>
        <end position="251"/>
    </location>
</feature>
<feature type="transmembrane region" description="Helical" evidence="1">
    <location>
        <begin position="206"/>
        <end position="223"/>
    </location>
</feature>
<dbReference type="Proteomes" id="UP000190837">
    <property type="component" value="Unassembled WGS sequence"/>
</dbReference>
<feature type="transmembrane region" description="Helical" evidence="1">
    <location>
        <begin position="107"/>
        <end position="127"/>
    </location>
</feature>
<feature type="transmembrane region" description="Helical" evidence="1">
    <location>
        <begin position="18"/>
        <end position="39"/>
    </location>
</feature>
<feature type="transmembrane region" description="Helical" evidence="1">
    <location>
        <begin position="51"/>
        <end position="73"/>
    </location>
</feature>
<feature type="transmembrane region" description="Helical" evidence="1">
    <location>
        <begin position="263"/>
        <end position="284"/>
    </location>
</feature>
<reference evidence="3" key="1">
    <citation type="submission" date="2016-04" db="EMBL/GenBank/DDBJ databases">
        <authorList>
            <person name="Tagini F."/>
        </authorList>
    </citation>
    <scope>NUCLEOTIDE SEQUENCE [LARGE SCALE GENOMIC DNA]</scope>
    <source>
        <strain evidence="3">CHUV0807</strain>
    </source>
</reference>
<feature type="transmembrane region" description="Helical" evidence="1">
    <location>
        <begin position="349"/>
        <end position="369"/>
    </location>
</feature>
<evidence type="ECO:0000313" key="2">
    <source>
        <dbReference type="EMBL" id="SAM58109.1"/>
    </source>
</evidence>
<evidence type="ECO:0000313" key="3">
    <source>
        <dbReference type="Proteomes" id="UP000190837"/>
    </source>
</evidence>
<accession>A0A1C3H2E5</accession>
<dbReference type="Pfam" id="PF05940">
    <property type="entry name" value="NnrS"/>
    <property type="match status" value="1"/>
</dbReference>
<feature type="transmembrane region" description="Helical" evidence="1">
    <location>
        <begin position="85"/>
        <end position="101"/>
    </location>
</feature>
<dbReference type="AlphaFoldDB" id="A0A1C3H2E5"/>
<evidence type="ECO:0000256" key="1">
    <source>
        <dbReference type="SAM" id="Phobius"/>
    </source>
</evidence>
<keyword evidence="1" id="KW-0472">Membrane</keyword>
<dbReference type="RefSeq" id="WP_079539283.1">
    <property type="nucleotide sequence ID" value="NZ_FKLO01000017.1"/>
</dbReference>
<gene>
    <name evidence="2" type="ORF">CHUV0807_0390</name>
</gene>
<protein>
    <submittedName>
        <fullName evidence="2">NnrS protein involved in response to NO</fullName>
    </submittedName>
</protein>
<sequence length="378" mass="41404">MTPADILTPRNTEHPFRLFFPLACLGAWVALLPWLALLLAPQYAGHFPLHWHAFAFLNLCAGAGFVGFLMTALPAWTDDPAPRSIHSYLLLALWTTMLFAMPWPRLALFACDAFWFYLSAYTAWRVIHNRRRNLVSFVITMSILSALSLRYSQNASGATLHQMVDTMLIAVALVNFRVGRVLGNEALKDGGHDALRFIPNPYAKNISALILGLYIAVGALGAADNIQGWLALAVAAAFAARLQDWHSLLLLRAHYVRANYSVSLVLALGYAATGIGQLFAPALYSPARHLLAIAAMLAMVLTIMSIAGIRHSGLKLHFYRDTRLALALLLCAGLSRSLGALYAPSLTTIYAIPAACIAGAFTLYALRYIGIFRRTEPH</sequence>
<name>A0A1C3H2E5_9GAMM</name>
<dbReference type="InterPro" id="IPR010266">
    <property type="entry name" value="NnrS"/>
</dbReference>
<organism evidence="2 3">
    <name type="scientific">Cardiobacterium hominis</name>
    <dbReference type="NCBI Taxonomy" id="2718"/>
    <lineage>
        <taxon>Bacteria</taxon>
        <taxon>Pseudomonadati</taxon>
        <taxon>Pseudomonadota</taxon>
        <taxon>Gammaproteobacteria</taxon>
        <taxon>Cardiobacteriales</taxon>
        <taxon>Cardiobacteriaceae</taxon>
        <taxon>Cardiobacterium</taxon>
    </lineage>
</organism>
<proteinExistence type="predicted"/>
<feature type="transmembrane region" description="Helical" evidence="1">
    <location>
        <begin position="324"/>
        <end position="343"/>
    </location>
</feature>
<keyword evidence="1" id="KW-0812">Transmembrane</keyword>
<dbReference type="EMBL" id="FKLO01000017">
    <property type="protein sequence ID" value="SAM58109.1"/>
    <property type="molecule type" value="Genomic_DNA"/>
</dbReference>